<dbReference type="EMBL" id="CM047908">
    <property type="protein sequence ID" value="KAJ0080954.1"/>
    <property type="molecule type" value="Genomic_DNA"/>
</dbReference>
<sequence length="213" mass="23497">MEDLLVDRGVWGAIVNDRPTVGIAVVTTIKMSGTAASTTLGSVPTTTSKGELSTAYHATLAKWDKMDLKARGLIHIYLKDSILMNVMDQDMTKGLWQKLENLYLSKSLVNVLFYRKKLYNLLLHDEDSFAAHLDNFNTLVNQLLAMDVQLIEGEKVVTLLCSLSNTWDNLIVVIGGVGSIEMLWETVCFTLLAGDMQQIGSESLSRDALTARG</sequence>
<accession>A0ACC1A406</accession>
<keyword evidence="2" id="KW-1185">Reference proteome</keyword>
<gene>
    <name evidence="1" type="ORF">Patl1_12169</name>
</gene>
<name>A0ACC1A406_9ROSI</name>
<proteinExistence type="predicted"/>
<comment type="caution">
    <text evidence="1">The sequence shown here is derived from an EMBL/GenBank/DDBJ whole genome shotgun (WGS) entry which is preliminary data.</text>
</comment>
<reference evidence="2" key="1">
    <citation type="journal article" date="2023" name="G3 (Bethesda)">
        <title>Genome assembly and association tests identify interacting loci associated with vigor, precocity, and sex in interspecific pistachio rootstocks.</title>
        <authorList>
            <person name="Palmer W."/>
            <person name="Jacygrad E."/>
            <person name="Sagayaradj S."/>
            <person name="Cavanaugh K."/>
            <person name="Han R."/>
            <person name="Bertier L."/>
            <person name="Beede B."/>
            <person name="Kafkas S."/>
            <person name="Golino D."/>
            <person name="Preece J."/>
            <person name="Michelmore R."/>
        </authorList>
    </citation>
    <scope>NUCLEOTIDE SEQUENCE [LARGE SCALE GENOMIC DNA]</scope>
</reference>
<dbReference type="Proteomes" id="UP001164250">
    <property type="component" value="Chromosome 12"/>
</dbReference>
<evidence type="ECO:0000313" key="1">
    <source>
        <dbReference type="EMBL" id="KAJ0080954.1"/>
    </source>
</evidence>
<organism evidence="1 2">
    <name type="scientific">Pistacia atlantica</name>
    <dbReference type="NCBI Taxonomy" id="434234"/>
    <lineage>
        <taxon>Eukaryota</taxon>
        <taxon>Viridiplantae</taxon>
        <taxon>Streptophyta</taxon>
        <taxon>Embryophyta</taxon>
        <taxon>Tracheophyta</taxon>
        <taxon>Spermatophyta</taxon>
        <taxon>Magnoliopsida</taxon>
        <taxon>eudicotyledons</taxon>
        <taxon>Gunneridae</taxon>
        <taxon>Pentapetalae</taxon>
        <taxon>rosids</taxon>
        <taxon>malvids</taxon>
        <taxon>Sapindales</taxon>
        <taxon>Anacardiaceae</taxon>
        <taxon>Pistacia</taxon>
    </lineage>
</organism>
<protein>
    <submittedName>
        <fullName evidence="1">Uncharacterized protein</fullName>
    </submittedName>
</protein>
<evidence type="ECO:0000313" key="2">
    <source>
        <dbReference type="Proteomes" id="UP001164250"/>
    </source>
</evidence>